<protein>
    <recommendedName>
        <fullName evidence="4">Capsular polysaccharide biosynthesis protein CpsC</fullName>
    </recommendedName>
</protein>
<comment type="pathway">
    <text evidence="2">Capsule biogenesis; capsule polysaccharide biosynthesis.</text>
</comment>
<evidence type="ECO:0000256" key="10">
    <source>
        <dbReference type="ARBA" id="ARBA00023169"/>
    </source>
</evidence>
<evidence type="ECO:0000256" key="11">
    <source>
        <dbReference type="ARBA" id="ARBA00045736"/>
    </source>
</evidence>
<keyword evidence="6 12" id="KW-0812">Transmembrane</keyword>
<dbReference type="InterPro" id="IPR050445">
    <property type="entry name" value="Bact_polysacc_biosynth/exp"/>
</dbReference>
<feature type="transmembrane region" description="Helical" evidence="12">
    <location>
        <begin position="21"/>
        <end position="40"/>
    </location>
</feature>
<comment type="similarity">
    <text evidence="3">Belongs to the CpsC/CapA family.</text>
</comment>
<evidence type="ECO:0000313" key="15">
    <source>
        <dbReference type="EMBL" id="MBC9825910.1"/>
    </source>
</evidence>
<accession>A0ABR7TEM4</accession>
<dbReference type="Pfam" id="PF02706">
    <property type="entry name" value="Wzz"/>
    <property type="match status" value="1"/>
</dbReference>
<dbReference type="Pfam" id="PF13807">
    <property type="entry name" value="GNVR"/>
    <property type="match status" value="1"/>
</dbReference>
<dbReference type="Proteomes" id="UP000638836">
    <property type="component" value="Unassembled WGS sequence"/>
</dbReference>
<keyword evidence="16" id="KW-1185">Reference proteome</keyword>
<evidence type="ECO:0000259" key="14">
    <source>
        <dbReference type="Pfam" id="PF13807"/>
    </source>
</evidence>
<comment type="subcellular location">
    <subcellularLocation>
        <location evidence="1">Cell membrane</location>
        <topology evidence="1">Multi-pass membrane protein</topology>
    </subcellularLocation>
</comment>
<evidence type="ECO:0000256" key="5">
    <source>
        <dbReference type="ARBA" id="ARBA00022475"/>
    </source>
</evidence>
<feature type="domain" description="Tyrosine-protein kinase G-rich" evidence="14">
    <location>
        <begin position="145"/>
        <end position="192"/>
    </location>
</feature>
<evidence type="ECO:0000256" key="12">
    <source>
        <dbReference type="SAM" id="Phobius"/>
    </source>
</evidence>
<evidence type="ECO:0000256" key="6">
    <source>
        <dbReference type="ARBA" id="ARBA00022692"/>
    </source>
</evidence>
<keyword evidence="10" id="KW-0270">Exopolysaccharide synthesis</keyword>
<evidence type="ECO:0000256" key="4">
    <source>
        <dbReference type="ARBA" id="ARBA00020739"/>
    </source>
</evidence>
<reference evidence="15 16" key="1">
    <citation type="journal article" date="2020" name="Microorganisms">
        <title>New Insight into Antimicrobial Compounds from Food and Marine-Sourced Carnobacterium Species through Phenotype and Genome Analyses.</title>
        <authorList>
            <person name="Begrem S."/>
            <person name="Ivaniuk F."/>
            <person name="Gigout-Chevalier F."/>
            <person name="Kolypczuk L."/>
            <person name="Bonnetot S."/>
            <person name="Leroi F."/>
            <person name="Grovel O."/>
            <person name="Delbarre-Ladrat C."/>
            <person name="Passerini D."/>
        </authorList>
    </citation>
    <scope>NUCLEOTIDE SEQUENCE [LARGE SCALE GENOMIC DNA]</scope>
    <source>
        <strain evidence="15 16">MIP2551</strain>
    </source>
</reference>
<dbReference type="InterPro" id="IPR003856">
    <property type="entry name" value="LPS_length_determ_N"/>
</dbReference>
<evidence type="ECO:0000256" key="3">
    <source>
        <dbReference type="ARBA" id="ARBA00006683"/>
    </source>
</evidence>
<name>A0ABR7TEM4_9LACT</name>
<comment type="caution">
    <text evidence="15">The sequence shown here is derived from an EMBL/GenBank/DDBJ whole genome shotgun (WGS) entry which is preliminary data.</text>
</comment>
<dbReference type="PANTHER" id="PTHR32309:SF13">
    <property type="entry name" value="FERRIC ENTEROBACTIN TRANSPORT PROTEIN FEPE"/>
    <property type="match status" value="1"/>
</dbReference>
<evidence type="ECO:0000256" key="9">
    <source>
        <dbReference type="ARBA" id="ARBA00023136"/>
    </source>
</evidence>
<proteinExistence type="inferred from homology"/>
<comment type="function">
    <text evidence="11">Required for CpsD phosphorylation. Involved in the regulation of capsular polysaccharide biosynthesis. May be part of a complex that directs the coordinated polymerization and export to the cell surface of the capsular polysaccharide.</text>
</comment>
<organism evidence="15 16">
    <name type="scientific">Carnobacterium inhibens</name>
    <dbReference type="NCBI Taxonomy" id="147709"/>
    <lineage>
        <taxon>Bacteria</taxon>
        <taxon>Bacillati</taxon>
        <taxon>Bacillota</taxon>
        <taxon>Bacilli</taxon>
        <taxon>Lactobacillales</taxon>
        <taxon>Carnobacteriaceae</taxon>
        <taxon>Carnobacterium</taxon>
    </lineage>
</organism>
<dbReference type="PANTHER" id="PTHR32309">
    <property type="entry name" value="TYROSINE-PROTEIN KINASE"/>
    <property type="match status" value="1"/>
</dbReference>
<evidence type="ECO:0000256" key="7">
    <source>
        <dbReference type="ARBA" id="ARBA00022903"/>
    </source>
</evidence>
<dbReference type="RefSeq" id="WP_187949010.1">
    <property type="nucleotide sequence ID" value="NZ_WNJQ01000007.1"/>
</dbReference>
<feature type="transmembrane region" description="Helical" evidence="12">
    <location>
        <begin position="172"/>
        <end position="193"/>
    </location>
</feature>
<keyword evidence="8 12" id="KW-1133">Transmembrane helix</keyword>
<evidence type="ECO:0000259" key="13">
    <source>
        <dbReference type="Pfam" id="PF02706"/>
    </source>
</evidence>
<dbReference type="EMBL" id="WNJQ01000007">
    <property type="protein sequence ID" value="MBC9825910.1"/>
    <property type="molecule type" value="Genomic_DNA"/>
</dbReference>
<feature type="domain" description="Polysaccharide chain length determinant N-terminal" evidence="13">
    <location>
        <begin position="3"/>
        <end position="94"/>
    </location>
</feature>
<evidence type="ECO:0000256" key="8">
    <source>
        <dbReference type="ARBA" id="ARBA00022989"/>
    </source>
</evidence>
<keyword evidence="9 12" id="KW-0472">Membrane</keyword>
<sequence>MEEEISLSELFATLKKRLSMIISLGLIGLIVAAGFTFFIATPQYNATTQILVNRTTESAEGMQLTDINTNVQMINTYKDIIKGPVILNEVRENLGTNLTTTDLSEKIEITTEENSQVFSLSVSDDNPYEAANIANSVAGTFQNEIGNIMNVENVTIISNAVPNTNQISPNNLLNLVFGVLIGSILGICVAFLLEFMDKSVRDEQFITETLGWSVLGSVSEMTVDELEAKIETKKPELNSRRTKSRI</sequence>
<keyword evidence="5" id="KW-1003">Cell membrane</keyword>
<dbReference type="InterPro" id="IPR032807">
    <property type="entry name" value="GNVR"/>
</dbReference>
<evidence type="ECO:0000256" key="1">
    <source>
        <dbReference type="ARBA" id="ARBA00004651"/>
    </source>
</evidence>
<gene>
    <name evidence="15" type="ORF">GLO26_08780</name>
</gene>
<evidence type="ECO:0000256" key="2">
    <source>
        <dbReference type="ARBA" id="ARBA00005132"/>
    </source>
</evidence>
<keyword evidence="7" id="KW-0972">Capsule biogenesis/degradation</keyword>
<evidence type="ECO:0000313" key="16">
    <source>
        <dbReference type="Proteomes" id="UP000638836"/>
    </source>
</evidence>